<dbReference type="Pfam" id="PF00814">
    <property type="entry name" value="TsaD"/>
    <property type="match status" value="1"/>
</dbReference>
<organism evidence="2 3">
    <name type="scientific">Pigmentiphaga daeguensis</name>
    <dbReference type="NCBI Taxonomy" id="414049"/>
    <lineage>
        <taxon>Bacteria</taxon>
        <taxon>Pseudomonadati</taxon>
        <taxon>Pseudomonadota</taxon>
        <taxon>Betaproteobacteria</taxon>
        <taxon>Burkholderiales</taxon>
        <taxon>Alcaligenaceae</taxon>
        <taxon>Pigmentiphaga</taxon>
    </lineage>
</organism>
<keyword evidence="3" id="KW-1185">Reference proteome</keyword>
<sequence length="259" mass="27253">MSLHILSLETSSAWCGVALLRATDTGAADLFAREHQGVQEHSARLLPMVQEVLDEAGIARTQLDAIAFGQGPGGFTGLRVACGVAQGLGFALDRPVVPVVSHAAVAQQVRDPGSRTLVVAMDARMQEIYLAAYRREPSGRLACVIEPQLMAGEGLESWVRRRLEDLGDPVPQRPLLCGDAAAAYPEVFAGFGADERSDIARPTAAAVARLAHDAYLRGEAVAAELAAPLYVRDKVAFTTAEREAGAGGNPRVATSGAQS</sequence>
<gene>
    <name evidence="2" type="ORF">GCM10009097_01460</name>
</gene>
<comment type="caution">
    <text evidence="2">The sequence shown here is derived from an EMBL/GenBank/DDBJ whole genome shotgun (WGS) entry which is preliminary data.</text>
</comment>
<dbReference type="Gene3D" id="3.30.420.40">
    <property type="match status" value="2"/>
</dbReference>
<dbReference type="Proteomes" id="UP001501706">
    <property type="component" value="Unassembled WGS sequence"/>
</dbReference>
<dbReference type="PANTHER" id="PTHR11735">
    <property type="entry name" value="TRNA N6-ADENOSINE THREONYLCARBAMOYLTRANSFERASE"/>
    <property type="match status" value="1"/>
</dbReference>
<dbReference type="PANTHER" id="PTHR11735:SF11">
    <property type="entry name" value="TRNA THREONYLCARBAMOYLADENOSINE BIOSYNTHESIS PROTEIN TSAB"/>
    <property type="match status" value="1"/>
</dbReference>
<dbReference type="InterPro" id="IPR022496">
    <property type="entry name" value="T6A_TsaB"/>
</dbReference>
<dbReference type="CDD" id="cd24032">
    <property type="entry name" value="ASKHA_NBD_TsaB"/>
    <property type="match status" value="1"/>
</dbReference>
<proteinExistence type="predicted"/>
<evidence type="ECO:0000313" key="2">
    <source>
        <dbReference type="EMBL" id="GAA0489725.1"/>
    </source>
</evidence>
<dbReference type="EMBL" id="BAAAEN010000001">
    <property type="protein sequence ID" value="GAA0489725.1"/>
    <property type="molecule type" value="Genomic_DNA"/>
</dbReference>
<dbReference type="SUPFAM" id="SSF53067">
    <property type="entry name" value="Actin-like ATPase domain"/>
    <property type="match status" value="2"/>
</dbReference>
<reference evidence="3" key="1">
    <citation type="journal article" date="2019" name="Int. J. Syst. Evol. Microbiol.">
        <title>The Global Catalogue of Microorganisms (GCM) 10K type strain sequencing project: providing services to taxonomists for standard genome sequencing and annotation.</title>
        <authorList>
            <consortium name="The Broad Institute Genomics Platform"/>
            <consortium name="The Broad Institute Genome Sequencing Center for Infectious Disease"/>
            <person name="Wu L."/>
            <person name="Ma J."/>
        </authorList>
    </citation>
    <scope>NUCLEOTIDE SEQUENCE [LARGE SCALE GENOMIC DNA]</scope>
    <source>
        <strain evidence="3">JCM 14330</strain>
    </source>
</reference>
<dbReference type="NCBIfam" id="TIGR03725">
    <property type="entry name" value="T6A_YeaZ"/>
    <property type="match status" value="1"/>
</dbReference>
<dbReference type="InterPro" id="IPR043129">
    <property type="entry name" value="ATPase_NBD"/>
</dbReference>
<feature type="domain" description="Gcp-like" evidence="1">
    <location>
        <begin position="39"/>
        <end position="140"/>
    </location>
</feature>
<dbReference type="InterPro" id="IPR000905">
    <property type="entry name" value="Gcp-like_dom"/>
</dbReference>
<protein>
    <recommendedName>
        <fullName evidence="1">Gcp-like domain-containing protein</fullName>
    </recommendedName>
</protein>
<accession>A0ABP3KYY4</accession>
<name>A0ABP3KYY4_9BURK</name>
<evidence type="ECO:0000259" key="1">
    <source>
        <dbReference type="Pfam" id="PF00814"/>
    </source>
</evidence>
<evidence type="ECO:0000313" key="3">
    <source>
        <dbReference type="Proteomes" id="UP001501706"/>
    </source>
</evidence>